<keyword evidence="2" id="KW-1185">Reference proteome</keyword>
<dbReference type="InterPro" id="IPR022074">
    <property type="entry name" value="DUF3626"/>
</dbReference>
<dbReference type="AlphaFoldDB" id="A0A1H0DRN8"/>
<dbReference type="eggNOG" id="ENOG502Z7QC">
    <property type="taxonomic scope" value="Bacteria"/>
</dbReference>
<dbReference type="STRING" id="211114.SAMN04489726_7947"/>
<evidence type="ECO:0000313" key="1">
    <source>
        <dbReference type="EMBL" id="SDN72719.1"/>
    </source>
</evidence>
<dbReference type="Proteomes" id="UP000183376">
    <property type="component" value="Chromosome I"/>
</dbReference>
<evidence type="ECO:0000313" key="2">
    <source>
        <dbReference type="Proteomes" id="UP000183376"/>
    </source>
</evidence>
<organism evidence="1 2">
    <name type="scientific">Allokutzneria albata</name>
    <name type="common">Kibdelosporangium albatum</name>
    <dbReference type="NCBI Taxonomy" id="211114"/>
    <lineage>
        <taxon>Bacteria</taxon>
        <taxon>Bacillati</taxon>
        <taxon>Actinomycetota</taxon>
        <taxon>Actinomycetes</taxon>
        <taxon>Pseudonocardiales</taxon>
        <taxon>Pseudonocardiaceae</taxon>
        <taxon>Allokutzneria</taxon>
    </lineage>
</organism>
<proteinExistence type="predicted"/>
<gene>
    <name evidence="1" type="ORF">SAMN04489726_7947</name>
</gene>
<dbReference type="Pfam" id="PF12294">
    <property type="entry name" value="DUF3626"/>
    <property type="match status" value="1"/>
</dbReference>
<reference evidence="1 2" key="1">
    <citation type="submission" date="2016-10" db="EMBL/GenBank/DDBJ databases">
        <authorList>
            <person name="de Groot N.N."/>
        </authorList>
    </citation>
    <scope>NUCLEOTIDE SEQUENCE [LARGE SCALE GENOMIC DNA]</scope>
    <source>
        <strain evidence="1 2">DSM 44149</strain>
    </source>
</reference>
<dbReference type="EMBL" id="LT629701">
    <property type="protein sequence ID" value="SDN72719.1"/>
    <property type="molecule type" value="Genomic_DNA"/>
</dbReference>
<accession>A0A1H0DRN8</accession>
<evidence type="ECO:0008006" key="3">
    <source>
        <dbReference type="Google" id="ProtNLM"/>
    </source>
</evidence>
<dbReference type="RefSeq" id="WP_030432013.1">
    <property type="nucleotide sequence ID" value="NZ_JOEF01000022.1"/>
</dbReference>
<sequence length="271" mass="30304">MRSPQERAIAFVAERSVGTPIAADLRVNLHLHPERALESIVRDGTYRSQFETGTSNGGLTAHPGGDRWRWESRIFGAAYDDAPPAERPKYGALNFRRRAAGAAVRFGSAHFRLSWETMRRTTFCYPDSVFEPVDFGVAERMSLVEKANADSQDLLDDYVEAHVHGAVTVGTDVEALVLDPCFRGTEVERLAAELPCPVEWHHGFRLGVDVLRAHADYRGPDVVELGESLARNGYIDARVIGEAARTGQYDPQRLKRLWHCTARFGYSWFSA</sequence>
<protein>
    <recommendedName>
        <fullName evidence="3">DUF3626 domain-containing protein</fullName>
    </recommendedName>
</protein>
<name>A0A1H0DRN8_ALLAB</name>